<dbReference type="InterPro" id="IPR044992">
    <property type="entry name" value="ChyE-like"/>
</dbReference>
<name>A0ABQ4V3T2_9MYCO</name>
<dbReference type="Gene3D" id="3.40.50.880">
    <property type="match status" value="1"/>
</dbReference>
<keyword evidence="2" id="KW-0315">Glutamine amidotransferase</keyword>
<evidence type="ECO:0000259" key="1">
    <source>
        <dbReference type="Pfam" id="PF00117"/>
    </source>
</evidence>
<gene>
    <name evidence="2" type="ORF">NGTWS1702_03580</name>
</gene>
<dbReference type="CDD" id="cd01741">
    <property type="entry name" value="GATase1_1"/>
    <property type="match status" value="1"/>
</dbReference>
<dbReference type="InterPro" id="IPR029062">
    <property type="entry name" value="Class_I_gatase-like"/>
</dbReference>
<accession>A0ABQ4V3T2</accession>
<dbReference type="PANTHER" id="PTHR42695:SF5">
    <property type="entry name" value="GLUTAMINE AMIDOTRANSFERASE YLR126C-RELATED"/>
    <property type="match status" value="1"/>
</dbReference>
<dbReference type="InterPro" id="IPR017926">
    <property type="entry name" value="GATASE"/>
</dbReference>
<comment type="caution">
    <text evidence="2">The sequence shown here is derived from an EMBL/GenBank/DDBJ whole genome shotgun (WGS) entry which is preliminary data.</text>
</comment>
<sequence>MFSLINKLACGYPDAVTDAPFLLLSIRGEDEAADDEYRAMMRFAGLGERNLRRIRLTHQPLGVVDLSQWSGIILGGGPYNVSDEPDAKSSTQQRVEAELADLLAEVIARDFPFLGCCYGVGTLGAAVGAVIDRAHSEPVGGVTVELCAAGRSDPLFAGLPDTFDAFGGHKEAASSLPSDVACLASSADCPVQAFRVGTNVYATQFHPELDVDGICTRIDVYKSHGYFAPETAESLKDAAQQRIVEYPMRILRTFARRYARPANPGSASGTH</sequence>
<dbReference type="Proteomes" id="UP001060504">
    <property type="component" value="Unassembled WGS sequence"/>
</dbReference>
<dbReference type="PROSITE" id="PS51273">
    <property type="entry name" value="GATASE_TYPE_1"/>
    <property type="match status" value="1"/>
</dbReference>
<organism evidence="2 3">
    <name type="scientific">Mycolicibacterium cyprinidarum</name>
    <dbReference type="NCBI Taxonomy" id="2860311"/>
    <lineage>
        <taxon>Bacteria</taxon>
        <taxon>Bacillati</taxon>
        <taxon>Actinomycetota</taxon>
        <taxon>Actinomycetes</taxon>
        <taxon>Mycobacteriales</taxon>
        <taxon>Mycobacteriaceae</taxon>
        <taxon>Mycolicibacterium</taxon>
    </lineage>
</organism>
<evidence type="ECO:0000313" key="2">
    <source>
        <dbReference type="EMBL" id="GJF09403.1"/>
    </source>
</evidence>
<protein>
    <submittedName>
        <fullName evidence="2">Glutamine amidotransferase</fullName>
    </submittedName>
</protein>
<proteinExistence type="predicted"/>
<dbReference type="EMBL" id="BPRH01000403">
    <property type="protein sequence ID" value="GJF09403.1"/>
    <property type="molecule type" value="Genomic_DNA"/>
</dbReference>
<reference evidence="2 3" key="1">
    <citation type="submission" date="2021-08" db="EMBL/GenBank/DDBJ databases">
        <title>Draft genome sequence of Mycolicibacterium sp. NGTWS1702 strain.</title>
        <authorList>
            <person name="Matsumoto M."/>
            <person name="Tang B.C.C."/>
            <person name="Machida Y."/>
            <person name="Matoyama H."/>
            <person name="Kishihara T."/>
            <person name="Sato S."/>
            <person name="Kondo I."/>
            <person name="Sano M."/>
            <person name="Kato G."/>
        </authorList>
    </citation>
    <scope>NUCLEOTIDE SEQUENCE [LARGE SCALE GENOMIC DNA]</scope>
    <source>
        <strain evidence="2 3">NGTWSNA01</strain>
    </source>
</reference>
<dbReference type="SUPFAM" id="SSF52317">
    <property type="entry name" value="Class I glutamine amidotransferase-like"/>
    <property type="match status" value="1"/>
</dbReference>
<keyword evidence="3" id="KW-1185">Reference proteome</keyword>
<evidence type="ECO:0000313" key="3">
    <source>
        <dbReference type="Proteomes" id="UP001060504"/>
    </source>
</evidence>
<dbReference type="NCBIfam" id="NF005743">
    <property type="entry name" value="PRK07567.1"/>
    <property type="match status" value="1"/>
</dbReference>
<feature type="domain" description="Glutamine amidotransferase" evidence="1">
    <location>
        <begin position="66"/>
        <end position="209"/>
    </location>
</feature>
<dbReference type="PANTHER" id="PTHR42695">
    <property type="entry name" value="GLUTAMINE AMIDOTRANSFERASE YLR126C-RELATED"/>
    <property type="match status" value="1"/>
</dbReference>
<dbReference type="Pfam" id="PF00117">
    <property type="entry name" value="GATase"/>
    <property type="match status" value="1"/>
</dbReference>